<name>A0A0V0ZFU6_TRISP</name>
<gene>
    <name evidence="1" type="ORF">T01_4104</name>
</gene>
<dbReference type="Proteomes" id="UP000054776">
    <property type="component" value="Unassembled WGS sequence"/>
</dbReference>
<dbReference type="EMBL" id="JYDH01002436">
    <property type="protein sequence ID" value="KRY11396.1"/>
    <property type="molecule type" value="Genomic_DNA"/>
</dbReference>
<organism evidence="1 2">
    <name type="scientific">Trichinella spiralis</name>
    <name type="common">Trichina worm</name>
    <dbReference type="NCBI Taxonomy" id="6334"/>
    <lineage>
        <taxon>Eukaryota</taxon>
        <taxon>Metazoa</taxon>
        <taxon>Ecdysozoa</taxon>
        <taxon>Nematoda</taxon>
        <taxon>Enoplea</taxon>
        <taxon>Dorylaimia</taxon>
        <taxon>Trichinellida</taxon>
        <taxon>Trichinellidae</taxon>
        <taxon>Trichinella</taxon>
    </lineage>
</organism>
<proteinExistence type="predicted"/>
<accession>A0A0V0ZFU6</accession>
<protein>
    <submittedName>
        <fullName evidence="1">Uncharacterized protein</fullName>
    </submittedName>
</protein>
<evidence type="ECO:0000313" key="2">
    <source>
        <dbReference type="Proteomes" id="UP000054776"/>
    </source>
</evidence>
<reference evidence="1 2" key="1">
    <citation type="submission" date="2015-01" db="EMBL/GenBank/DDBJ databases">
        <title>Evolution of Trichinella species and genotypes.</title>
        <authorList>
            <person name="Korhonen P.K."/>
            <person name="Edoardo P."/>
            <person name="Giuseppe L.R."/>
            <person name="Gasser R.B."/>
        </authorList>
    </citation>
    <scope>NUCLEOTIDE SEQUENCE [LARGE SCALE GENOMIC DNA]</scope>
    <source>
        <strain evidence="1">ISS3</strain>
    </source>
</reference>
<evidence type="ECO:0000313" key="1">
    <source>
        <dbReference type="EMBL" id="KRY11396.1"/>
    </source>
</evidence>
<sequence length="37" mass="4080">MSGGHAQVSTDNTNPLKIKKAELDCSWYLVSCLKGRK</sequence>
<keyword evidence="2" id="KW-1185">Reference proteome</keyword>
<dbReference type="InParanoid" id="A0A0V0ZFU6"/>
<dbReference type="AlphaFoldDB" id="A0A0V0ZFU6"/>
<comment type="caution">
    <text evidence="1">The sequence shown here is derived from an EMBL/GenBank/DDBJ whole genome shotgun (WGS) entry which is preliminary data.</text>
</comment>